<dbReference type="Proteomes" id="UP000008370">
    <property type="component" value="Unassembled WGS sequence"/>
</dbReference>
<organism evidence="3 4">
    <name type="scientific">Phanerochaete carnosa (strain HHB-10118-sp)</name>
    <name type="common">White-rot fungus</name>
    <name type="synonym">Peniophora carnosa</name>
    <dbReference type="NCBI Taxonomy" id="650164"/>
    <lineage>
        <taxon>Eukaryota</taxon>
        <taxon>Fungi</taxon>
        <taxon>Dikarya</taxon>
        <taxon>Basidiomycota</taxon>
        <taxon>Agaricomycotina</taxon>
        <taxon>Agaricomycetes</taxon>
        <taxon>Polyporales</taxon>
        <taxon>Phanerochaetaceae</taxon>
        <taxon>Phanerochaete</taxon>
    </lineage>
</organism>
<keyword evidence="1" id="KW-0175">Coiled coil</keyword>
<reference evidence="3 4" key="1">
    <citation type="journal article" date="2012" name="BMC Genomics">
        <title>Comparative genomics of the white-rot fungi, Phanerochaete carnosa and P. chrysosporium, to elucidate the genetic basis of the distinct wood types they colonize.</title>
        <authorList>
            <person name="Suzuki H."/>
            <person name="MacDonald J."/>
            <person name="Syed K."/>
            <person name="Salamov A."/>
            <person name="Hori C."/>
            <person name="Aerts A."/>
            <person name="Henrissat B."/>
            <person name="Wiebenga A."/>
            <person name="vanKuyk P.A."/>
            <person name="Barry K."/>
            <person name="Lindquist E."/>
            <person name="LaButti K."/>
            <person name="Lapidus A."/>
            <person name="Lucas S."/>
            <person name="Coutinho P."/>
            <person name="Gong Y."/>
            <person name="Samejima M."/>
            <person name="Mahadevan R."/>
            <person name="Abou-Zaid M."/>
            <person name="de Vries R.P."/>
            <person name="Igarashi K."/>
            <person name="Yadav J.S."/>
            <person name="Grigoriev I.V."/>
            <person name="Master E.R."/>
        </authorList>
    </citation>
    <scope>NUCLEOTIDE SEQUENCE [LARGE SCALE GENOMIC DNA]</scope>
    <source>
        <strain evidence="3 4">HHB-10118-sp</strain>
    </source>
</reference>
<keyword evidence="4" id="KW-1185">Reference proteome</keyword>
<dbReference type="InParanoid" id="K5UWK4"/>
<protein>
    <recommendedName>
        <fullName evidence="5">BZIP domain-containing protein</fullName>
    </recommendedName>
</protein>
<dbReference type="AlphaFoldDB" id="K5UWK4"/>
<proteinExistence type="predicted"/>
<accession>K5UWK4</accession>
<name>K5UWK4_PHACS</name>
<evidence type="ECO:0000313" key="4">
    <source>
        <dbReference type="Proteomes" id="UP000008370"/>
    </source>
</evidence>
<evidence type="ECO:0000313" key="3">
    <source>
        <dbReference type="EMBL" id="EKM54421.1"/>
    </source>
</evidence>
<evidence type="ECO:0008006" key="5">
    <source>
        <dbReference type="Google" id="ProtNLM"/>
    </source>
</evidence>
<dbReference type="KEGG" id="pco:PHACADRAFT_185348"/>
<evidence type="ECO:0000256" key="1">
    <source>
        <dbReference type="SAM" id="Coils"/>
    </source>
</evidence>
<feature type="region of interest" description="Disordered" evidence="2">
    <location>
        <begin position="1"/>
        <end position="26"/>
    </location>
</feature>
<feature type="coiled-coil region" evidence="1">
    <location>
        <begin position="60"/>
        <end position="87"/>
    </location>
</feature>
<dbReference type="CDD" id="cd14686">
    <property type="entry name" value="bZIP"/>
    <property type="match status" value="1"/>
</dbReference>
<dbReference type="GeneID" id="18910273"/>
<evidence type="ECO:0000256" key="2">
    <source>
        <dbReference type="SAM" id="MobiDB-lite"/>
    </source>
</evidence>
<sequence>MSRDLVGHTPPQSGAEPHAVPSPSITSSADTLAAHLEALAGIPACIRKLERKHAASEKSIRMKSKRITELEAEVRRLEAENAQLQAKLSSRY</sequence>
<dbReference type="EMBL" id="JH930473">
    <property type="protein sequence ID" value="EKM54421.1"/>
    <property type="molecule type" value="Genomic_DNA"/>
</dbReference>
<gene>
    <name evidence="3" type="ORF">PHACADRAFT_185348</name>
</gene>
<dbReference type="RefSeq" id="XP_007397114.1">
    <property type="nucleotide sequence ID" value="XM_007397052.1"/>
</dbReference>
<dbReference type="HOGENOM" id="CLU_2414025_0_0_1"/>